<feature type="compositionally biased region" description="Gly residues" evidence="1">
    <location>
        <begin position="436"/>
        <end position="446"/>
    </location>
</feature>
<feature type="region of interest" description="Disordered" evidence="1">
    <location>
        <begin position="231"/>
        <end position="279"/>
    </location>
</feature>
<feature type="region of interest" description="Disordered" evidence="1">
    <location>
        <begin position="567"/>
        <end position="665"/>
    </location>
</feature>
<reference evidence="2 3" key="1">
    <citation type="submission" date="2015-07" db="EMBL/GenBank/DDBJ databases">
        <title>High-quality genome of monoxenous trypanosomatid Leptomonas pyrrhocoris.</title>
        <authorList>
            <person name="Flegontov P."/>
            <person name="Butenko A."/>
            <person name="Firsov S."/>
            <person name="Vlcek C."/>
            <person name="Logacheva M.D."/>
            <person name="Field M."/>
            <person name="Filatov D."/>
            <person name="Flegontova O."/>
            <person name="Gerasimov E."/>
            <person name="Jackson A.P."/>
            <person name="Kelly S."/>
            <person name="Opperdoes F."/>
            <person name="O'Reilly A."/>
            <person name="Votypka J."/>
            <person name="Yurchenko V."/>
            <person name="Lukes J."/>
        </authorList>
    </citation>
    <scope>NUCLEOTIDE SEQUENCE [LARGE SCALE GENOMIC DNA]</scope>
    <source>
        <strain evidence="2">H10</strain>
    </source>
</reference>
<feature type="compositionally biased region" description="Polar residues" evidence="1">
    <location>
        <begin position="35"/>
        <end position="49"/>
    </location>
</feature>
<feature type="region of interest" description="Disordered" evidence="1">
    <location>
        <begin position="1"/>
        <end position="216"/>
    </location>
</feature>
<dbReference type="OMA" id="APRECGK"/>
<dbReference type="Proteomes" id="UP000037923">
    <property type="component" value="Unassembled WGS sequence"/>
</dbReference>
<feature type="compositionally biased region" description="Polar residues" evidence="1">
    <location>
        <begin position="396"/>
        <end position="411"/>
    </location>
</feature>
<evidence type="ECO:0000256" key="1">
    <source>
        <dbReference type="SAM" id="MobiDB-lite"/>
    </source>
</evidence>
<proteinExistence type="predicted"/>
<dbReference type="OrthoDB" id="273656at2759"/>
<name>A0A0N0DRC3_LEPPY</name>
<evidence type="ECO:0000313" key="3">
    <source>
        <dbReference type="Proteomes" id="UP000037923"/>
    </source>
</evidence>
<organism evidence="2 3">
    <name type="scientific">Leptomonas pyrrhocoris</name>
    <name type="common">Firebug parasite</name>
    <dbReference type="NCBI Taxonomy" id="157538"/>
    <lineage>
        <taxon>Eukaryota</taxon>
        <taxon>Discoba</taxon>
        <taxon>Euglenozoa</taxon>
        <taxon>Kinetoplastea</taxon>
        <taxon>Metakinetoplastina</taxon>
        <taxon>Trypanosomatida</taxon>
        <taxon>Trypanosomatidae</taxon>
        <taxon>Leishmaniinae</taxon>
        <taxon>Leptomonas</taxon>
    </lineage>
</organism>
<feature type="compositionally biased region" description="Polar residues" evidence="1">
    <location>
        <begin position="579"/>
        <end position="599"/>
    </location>
</feature>
<keyword evidence="3" id="KW-1185">Reference proteome</keyword>
<gene>
    <name evidence="2" type="ORF">ABB37_09526</name>
</gene>
<feature type="compositionally biased region" description="Polar residues" evidence="1">
    <location>
        <begin position="98"/>
        <end position="113"/>
    </location>
</feature>
<accession>A0A0N0DRC3</accession>
<dbReference type="GeneID" id="26909809"/>
<evidence type="ECO:0000313" key="2">
    <source>
        <dbReference type="EMBL" id="KPA73931.1"/>
    </source>
</evidence>
<comment type="caution">
    <text evidence="2">The sequence shown here is derived from an EMBL/GenBank/DDBJ whole genome shotgun (WGS) entry which is preliminary data.</text>
</comment>
<protein>
    <submittedName>
        <fullName evidence="2">Uncharacterized protein</fullName>
    </submittedName>
</protein>
<dbReference type="VEuPathDB" id="TriTrypDB:LpyrH10_32_0590"/>
<feature type="region of interest" description="Disordered" evidence="1">
    <location>
        <begin position="391"/>
        <end position="475"/>
    </location>
</feature>
<dbReference type="AlphaFoldDB" id="A0A0N0DRC3"/>
<dbReference type="RefSeq" id="XP_015652370.1">
    <property type="nucleotide sequence ID" value="XM_015809050.1"/>
</dbReference>
<sequence length="665" mass="68267">MPVTGAPKAGGSVPSLSPKKGTARPPHPTKPGPSSMATGHSGTPTNATAKGSRRAQGWHSAVGGGSTASLGVTGELQPTLDSKDSMHSRANGGVPRRSSVQFSADALDNTSKPRPSAPNKDDAAFRQSMADFLTVMYGDRTSGSSTSAAGGGGDSGGTSVASKGKGEGAGNSGADKGDTSKAQRSGSPNLPLPGAKGPLVKGLTANGSRQTTGDRIDTLVDTLVRAYSRQATSSRGDFHGTTGGPDDDNPISYNRPRPQNYRRAVASSRQGQGGGRSGIDADEVSLFVSQAMDSFIGPGGLRQHGLPSTRSVLSSLGVDKNVFGLISFQTRSNMQDVDAVEDESDTKLEPMYVGEQAMFKSVGTRPNVNDISISKSMRGVMPAPAELTAELAKESGSGNSVVSQCRVSSAARTRRFSGGPPQGRLNNSNMSLDSGAAGGGGSGKLDGSGTRQDGEGGRQISPRRRSAGGGAHPRVSLCMSLDSKALGNGAANDDDDNWGNDTTALPTVLAPVVVSSARSLLDFSKTRHSAATEAALSELMEEEQLKRGVVMAVERQLRGYVVSLEAEEGTKKKGARGSAVSSRRCTTESAPSMASTVASGSVGARAPRNSSTSRRPSADGNGSGSGGDHNPVNTAATPPMKNTVEFFEKQSKQPPPHETMKRLAK</sequence>
<dbReference type="EMBL" id="LGTL01000032">
    <property type="protein sequence ID" value="KPA73931.1"/>
    <property type="molecule type" value="Genomic_DNA"/>
</dbReference>